<dbReference type="RefSeq" id="WP_208292162.1">
    <property type="nucleotide sequence ID" value="NZ_SOAN01000001.1"/>
</dbReference>
<dbReference type="AlphaFoldDB" id="A0A4R7G8A0"/>
<name>A0A4R7G8A0_9MICC</name>
<evidence type="ECO:0000313" key="2">
    <source>
        <dbReference type="Proteomes" id="UP000294506"/>
    </source>
</evidence>
<dbReference type="EMBL" id="SOAN01000001">
    <property type="protein sequence ID" value="TDS87758.1"/>
    <property type="molecule type" value="Genomic_DNA"/>
</dbReference>
<protein>
    <submittedName>
        <fullName evidence="1">Uncharacterized protein</fullName>
    </submittedName>
</protein>
<accession>A0A4R7G8A0</accession>
<organism evidence="1 2">
    <name type="scientific">Nesterenkonia aurantiaca</name>
    <dbReference type="NCBI Taxonomy" id="1436010"/>
    <lineage>
        <taxon>Bacteria</taxon>
        <taxon>Bacillati</taxon>
        <taxon>Actinomycetota</taxon>
        <taxon>Actinomycetes</taxon>
        <taxon>Micrococcales</taxon>
        <taxon>Micrococcaceae</taxon>
        <taxon>Nesterenkonia</taxon>
    </lineage>
</organism>
<sequence>MFDLAALVEIFLEWKHDKTENILTYRDRCHRSVMTQTQAVPHHTAWVDALDDSSAEYLWAAEVPSSL</sequence>
<evidence type="ECO:0000313" key="1">
    <source>
        <dbReference type="EMBL" id="TDS87758.1"/>
    </source>
</evidence>
<reference evidence="1 2" key="1">
    <citation type="submission" date="2019-03" db="EMBL/GenBank/DDBJ databases">
        <title>Genomic Encyclopedia of Type Strains, Phase III (KMG-III): the genomes of soil and plant-associated and newly described type strains.</title>
        <authorList>
            <person name="Whitman W."/>
        </authorList>
    </citation>
    <scope>NUCLEOTIDE SEQUENCE [LARGE SCALE GENOMIC DNA]</scope>
    <source>
        <strain evidence="1 2">DSM 27373</strain>
    </source>
</reference>
<dbReference type="InterPro" id="IPR036188">
    <property type="entry name" value="FAD/NAD-bd_sf"/>
</dbReference>
<dbReference type="Proteomes" id="UP000294506">
    <property type="component" value="Unassembled WGS sequence"/>
</dbReference>
<keyword evidence="2" id="KW-1185">Reference proteome</keyword>
<proteinExistence type="predicted"/>
<comment type="caution">
    <text evidence="1">The sequence shown here is derived from an EMBL/GenBank/DDBJ whole genome shotgun (WGS) entry which is preliminary data.</text>
</comment>
<dbReference type="Gene3D" id="3.50.50.60">
    <property type="entry name" value="FAD/NAD(P)-binding domain"/>
    <property type="match status" value="1"/>
</dbReference>
<gene>
    <name evidence="1" type="ORF">EV640_101554</name>
</gene>